<dbReference type="Pfam" id="PF00753">
    <property type="entry name" value="Lactamase_B"/>
    <property type="match status" value="1"/>
</dbReference>
<reference evidence="2 3" key="1">
    <citation type="submission" date="2020-03" db="EMBL/GenBank/DDBJ databases">
        <authorList>
            <person name="Zhu W."/>
        </authorList>
    </citation>
    <scope>NUCLEOTIDE SEQUENCE [LARGE SCALE GENOMIC DNA]</scope>
    <source>
        <strain evidence="2 3">323-1</strain>
    </source>
</reference>
<dbReference type="InterPro" id="IPR050855">
    <property type="entry name" value="NDM-1-like"/>
</dbReference>
<dbReference type="SUPFAM" id="SSF56281">
    <property type="entry name" value="Metallo-hydrolase/oxidoreductase"/>
    <property type="match status" value="1"/>
</dbReference>
<dbReference type="InterPro" id="IPR036866">
    <property type="entry name" value="RibonucZ/Hydroxyglut_hydro"/>
</dbReference>
<dbReference type="EMBL" id="CP049801">
    <property type="protein sequence ID" value="QIO04890.1"/>
    <property type="molecule type" value="Genomic_DNA"/>
</dbReference>
<dbReference type="Pfam" id="PF22036">
    <property type="entry name" value="MoaF_like"/>
    <property type="match status" value="2"/>
</dbReference>
<dbReference type="KEGG" id="asha:G8E00_02350"/>
<dbReference type="PANTHER" id="PTHR42951:SF14">
    <property type="entry name" value="METALLO-BETA-LACTAMASE SUPERFAMILY PROTEIN"/>
    <property type="match status" value="1"/>
</dbReference>
<dbReference type="CDD" id="cd07739">
    <property type="entry name" value="metallo-hydrolase-like_MBL-fold"/>
    <property type="match status" value="1"/>
</dbReference>
<keyword evidence="3" id="KW-1185">Reference proteome</keyword>
<dbReference type="Gene3D" id="3.60.15.10">
    <property type="entry name" value="Ribonuclease Z/Hydroxyacylglutathione hydrolase-like"/>
    <property type="match status" value="1"/>
</dbReference>
<proteinExistence type="predicted"/>
<evidence type="ECO:0000259" key="1">
    <source>
        <dbReference type="SMART" id="SM00849"/>
    </source>
</evidence>
<evidence type="ECO:0000313" key="3">
    <source>
        <dbReference type="Proteomes" id="UP000502297"/>
    </source>
</evidence>
<dbReference type="GO" id="GO:0016787">
    <property type="term" value="F:hydrolase activity"/>
    <property type="evidence" value="ECO:0007669"/>
    <property type="project" value="UniProtKB-KW"/>
</dbReference>
<name>A0A6G8RSU3_9GAMM</name>
<evidence type="ECO:0000313" key="2">
    <source>
        <dbReference type="EMBL" id="QIO04890.1"/>
    </source>
</evidence>
<dbReference type="AlphaFoldDB" id="A0A6G8RSU3"/>
<dbReference type="RefSeq" id="WP_166221724.1">
    <property type="nucleotide sequence ID" value="NZ_CP049801.1"/>
</dbReference>
<protein>
    <submittedName>
        <fullName evidence="2">MBL fold metallo-hydrolase</fullName>
    </submittedName>
</protein>
<dbReference type="Proteomes" id="UP000502297">
    <property type="component" value="Chromosome"/>
</dbReference>
<gene>
    <name evidence="2" type="ORF">G8E00_02350</name>
</gene>
<dbReference type="PANTHER" id="PTHR42951">
    <property type="entry name" value="METALLO-BETA-LACTAMASE DOMAIN-CONTAINING"/>
    <property type="match status" value="1"/>
</dbReference>
<sequence>MKKLFGVGLVLTTIFLGGCNDSSDSSDQNESSSGAPLTLQTYSPGADGIFAVASTVISGEKDAILVDAQFQNKYAKEVVDLIKKSGKNLKYIYISHSDPDYYFGTNEILKAFPNAKVVSTAQTAYLISASKDDKLAVWKDQLAADAPEKIIIPEALNEGYLELDGKRVEVQLDPEDTAHSFLWIPSLKTVLGGISVSYDSHLWMADTNGAEGIDQWIKQIEKIKALNPEKVIPGHYVKSDFSPKPLDWIKEYLVNFKTAIGQYKTSGEIIQFMDKAYPNLEDRPTLEMSAQVFTKEIDWKVAAPYPVIGQTVTIDFDSVKFDLDFKDNKNMSFVGAGGSVGLETNDKVVYTPVEIAKNVFMVYWHEDKSGDNVVHVQDYNRDLVYTNIASKDSSFTHLQGKITGVKGVIQDSSQQGTLTDPFFALGQTLNADFGDAKYTLQFKDGKNLVVTSTTAPIQTANVEYVAKQVAANVFMVYWTEPSTKRNVVQIFDNANKVIYQNIAQADGAFIHLKGQFSANP</sequence>
<dbReference type="PROSITE" id="PS51257">
    <property type="entry name" value="PROKAR_LIPOPROTEIN"/>
    <property type="match status" value="1"/>
</dbReference>
<dbReference type="SMART" id="SM00849">
    <property type="entry name" value="Lactamase_B"/>
    <property type="match status" value="1"/>
</dbReference>
<keyword evidence="2" id="KW-0378">Hydrolase</keyword>
<accession>A0A6G8RSU3</accession>
<feature type="domain" description="Metallo-beta-lactamase" evidence="1">
    <location>
        <begin position="51"/>
        <end position="235"/>
    </location>
</feature>
<dbReference type="InterPro" id="IPR001279">
    <property type="entry name" value="Metallo-B-lactamas"/>
</dbReference>
<dbReference type="InterPro" id="IPR053892">
    <property type="entry name" value="MoaF-like"/>
</dbReference>
<organism evidence="2 3">
    <name type="scientific">Acinetobacter shaoyimingii</name>
    <dbReference type="NCBI Taxonomy" id="2715164"/>
    <lineage>
        <taxon>Bacteria</taxon>
        <taxon>Pseudomonadati</taxon>
        <taxon>Pseudomonadota</taxon>
        <taxon>Gammaproteobacteria</taxon>
        <taxon>Moraxellales</taxon>
        <taxon>Moraxellaceae</taxon>
        <taxon>Acinetobacter</taxon>
    </lineage>
</organism>